<reference evidence="2" key="1">
    <citation type="submission" date="2020-12" db="EMBL/GenBank/DDBJ databases">
        <title>Pontibaca salina gen. nov., sp. nov., isolated from marine sediment.</title>
        <authorList>
            <person name="Bo J."/>
            <person name="Wang S."/>
            <person name="Song X."/>
            <person name="Du Z."/>
        </authorList>
    </citation>
    <scope>NUCLEOTIDE SEQUENCE</scope>
    <source>
        <strain evidence="2">S1109L</strain>
    </source>
</reference>
<gene>
    <name evidence="2" type="ORF">JAO82_12910</name>
</gene>
<name>A0A934M4C9_9RHOB</name>
<dbReference type="RefSeq" id="WP_198686800.1">
    <property type="nucleotide sequence ID" value="NZ_JAEIJD010000013.1"/>
</dbReference>
<protein>
    <submittedName>
        <fullName evidence="2">Uncharacterized protein</fullName>
    </submittedName>
</protein>
<organism evidence="2 3">
    <name type="scientific">Pontibaca salina</name>
    <dbReference type="NCBI Taxonomy" id="2795731"/>
    <lineage>
        <taxon>Bacteria</taxon>
        <taxon>Pseudomonadati</taxon>
        <taxon>Pseudomonadota</taxon>
        <taxon>Alphaproteobacteria</taxon>
        <taxon>Rhodobacterales</taxon>
        <taxon>Roseobacteraceae</taxon>
        <taxon>Pontibaca</taxon>
    </lineage>
</organism>
<dbReference type="Proteomes" id="UP000613255">
    <property type="component" value="Unassembled WGS sequence"/>
</dbReference>
<accession>A0A934M4C9</accession>
<keyword evidence="3" id="KW-1185">Reference proteome</keyword>
<dbReference type="EMBL" id="JAEIJD010000013">
    <property type="protein sequence ID" value="MBI6630779.1"/>
    <property type="molecule type" value="Genomic_DNA"/>
</dbReference>
<feature type="region of interest" description="Disordered" evidence="1">
    <location>
        <begin position="145"/>
        <end position="165"/>
    </location>
</feature>
<sequence length="165" mass="18140">MTIPARKSPPNRGGAAVGQLQELPPVELSAVLYLRAWCEGGAHRYGVLQDFRLLMGDEIGQQQFEDFDALMRLCLSTARCPLMRHGLTCRCFGGHESVFAQMIAAAAGQDREDAMMFAATFLTGEAAWQAVQIAEGLGQCFLRSAQHTPDQPRPTHPNLTTQTRH</sequence>
<comment type="caution">
    <text evidence="2">The sequence shown here is derived from an EMBL/GenBank/DDBJ whole genome shotgun (WGS) entry which is preliminary data.</text>
</comment>
<dbReference type="AlphaFoldDB" id="A0A934M4C9"/>
<evidence type="ECO:0000313" key="2">
    <source>
        <dbReference type="EMBL" id="MBI6630779.1"/>
    </source>
</evidence>
<evidence type="ECO:0000313" key="3">
    <source>
        <dbReference type="Proteomes" id="UP000613255"/>
    </source>
</evidence>
<evidence type="ECO:0000256" key="1">
    <source>
        <dbReference type="SAM" id="MobiDB-lite"/>
    </source>
</evidence>
<proteinExistence type="predicted"/>